<dbReference type="EMBL" id="ABOX02000054">
    <property type="protein sequence ID" value="EEF57923.1"/>
    <property type="molecule type" value="Genomic_DNA"/>
</dbReference>
<reference evidence="1 2" key="1">
    <citation type="journal article" date="2011" name="J. Bacteriol.">
        <title>Genome sequence of 'Pedosphaera parvula' Ellin514, an aerobic Verrucomicrobial isolate from pasture soil.</title>
        <authorList>
            <person name="Kant R."/>
            <person name="van Passel M.W."/>
            <person name="Sangwan P."/>
            <person name="Palva A."/>
            <person name="Lucas S."/>
            <person name="Copeland A."/>
            <person name="Lapidus A."/>
            <person name="Glavina Del Rio T."/>
            <person name="Dalin E."/>
            <person name="Tice H."/>
            <person name="Bruce D."/>
            <person name="Goodwin L."/>
            <person name="Pitluck S."/>
            <person name="Chertkov O."/>
            <person name="Larimer F.W."/>
            <person name="Land M.L."/>
            <person name="Hauser L."/>
            <person name="Brettin T.S."/>
            <person name="Detter J.C."/>
            <person name="Han S."/>
            <person name="de Vos W.M."/>
            <person name="Janssen P.H."/>
            <person name="Smidt H."/>
        </authorList>
    </citation>
    <scope>NUCLEOTIDE SEQUENCE [LARGE SCALE GENOMIC DNA]</scope>
    <source>
        <strain evidence="1 2">Ellin514</strain>
    </source>
</reference>
<dbReference type="RefSeq" id="WP_007418084.1">
    <property type="nucleotide sequence ID" value="NZ_ABOX02000054.1"/>
</dbReference>
<dbReference type="PANTHER" id="PTHR40940">
    <property type="entry name" value="PROTEIN BATD-RELATED"/>
    <property type="match status" value="1"/>
</dbReference>
<dbReference type="OrthoDB" id="180318at2"/>
<keyword evidence="2" id="KW-1185">Reference proteome</keyword>
<name>B9XQJ8_PEDPL</name>
<dbReference type="PANTHER" id="PTHR40940:SF2">
    <property type="entry name" value="BATD"/>
    <property type="match status" value="1"/>
</dbReference>
<dbReference type="InterPro" id="IPR025738">
    <property type="entry name" value="BatD"/>
</dbReference>
<protein>
    <recommendedName>
        <fullName evidence="3">Protein BatD</fullName>
    </recommendedName>
</protein>
<evidence type="ECO:0008006" key="3">
    <source>
        <dbReference type="Google" id="ProtNLM"/>
    </source>
</evidence>
<dbReference type="AlphaFoldDB" id="B9XQJ8"/>
<accession>B9XQJ8</accession>
<dbReference type="Proteomes" id="UP000003688">
    <property type="component" value="Unassembled WGS sequence"/>
</dbReference>
<organism evidence="1 2">
    <name type="scientific">Pedosphaera parvula (strain Ellin514)</name>
    <dbReference type="NCBI Taxonomy" id="320771"/>
    <lineage>
        <taxon>Bacteria</taxon>
        <taxon>Pseudomonadati</taxon>
        <taxon>Verrucomicrobiota</taxon>
        <taxon>Pedosphaerae</taxon>
        <taxon>Pedosphaerales</taxon>
        <taxon>Pedosphaeraceae</taxon>
        <taxon>Pedosphaera</taxon>
    </lineage>
</organism>
<gene>
    <name evidence="1" type="ORF">Cflav_PD0873</name>
</gene>
<dbReference type="Pfam" id="PF13584">
    <property type="entry name" value="BatD"/>
    <property type="match status" value="1"/>
</dbReference>
<dbReference type="STRING" id="320771.Cflav_PD0873"/>
<evidence type="ECO:0000313" key="2">
    <source>
        <dbReference type="Proteomes" id="UP000003688"/>
    </source>
</evidence>
<evidence type="ECO:0000313" key="1">
    <source>
        <dbReference type="EMBL" id="EEF57923.1"/>
    </source>
</evidence>
<proteinExistence type="predicted"/>
<comment type="caution">
    <text evidence="1">The sequence shown here is derived from an EMBL/GenBank/DDBJ whole genome shotgun (WGS) entry which is preliminary data.</text>
</comment>
<sequence length="633" mass="68406" precursor="true">MMLRKTLSTVLGISLSFTGISSFGQITNSIRPRVATVRPFRVVQGNLQPSPGGPDVFDSLVSSAASFDMDSPVEAKAEFDPPVATVGGKVIYRVVLTALDESVKVPDQLPVPPGLELHQGGRGQSYNNVGGLKLRPQTTILYHLSVTNTGTFTIPSFEITAYSKPVKVPEAKLTVMSAGSIAAYEPPHLFLQVPKEDVYVGQALRISLVLPDTGDGNVGGLAQAKIKGEFIFSEPFSLGMRREPIQRNGTNILALIQEVMVTPLREGEQEIVGQAHSVSSRIVPGQTPVFQSTSLLVDSDPVKLNVKALPEEGKLPGFTGAVGNYQLEPPRLSKDEVRAGEPVTMTVNLHGDGNLGRLSPPQVPLLKQWEGFPPVADNSLPPAIVQQRGFVSFTYTLVPLSDKVDATTAIPFSYFEPRKKIYIDLTIPTVAIRVKPAPGGDLALKEREADNASKSQDLAEEDKPPVMAGLIARPGRAASLAPLQQRWWFLGLQALPAAGIGGLWAWDRRRRYLEQNPGVVLKRKARRGLRKQLQAARRAAARGDTNGFVLSGINALREACAPHVPARPESLVCTDVLDVLPRAQREGESGQLVRHFFAAADGILFGGTTREVTGLLAQQSELEKLLEQLGERL</sequence>